<evidence type="ECO:0000259" key="1">
    <source>
        <dbReference type="Pfam" id="PF01609"/>
    </source>
</evidence>
<dbReference type="RefSeq" id="WP_344336072.1">
    <property type="nucleotide sequence ID" value="NZ_BAAAKJ010000189.1"/>
</dbReference>
<accession>A0ABN1Y497</accession>
<keyword evidence="3" id="KW-1185">Reference proteome</keyword>
<comment type="caution">
    <text evidence="2">The sequence shown here is derived from an EMBL/GenBank/DDBJ whole genome shotgun (WGS) entry which is preliminary data.</text>
</comment>
<dbReference type="SUPFAM" id="SSF53098">
    <property type="entry name" value="Ribonuclease H-like"/>
    <property type="match status" value="1"/>
</dbReference>
<dbReference type="InterPro" id="IPR002559">
    <property type="entry name" value="Transposase_11"/>
</dbReference>
<dbReference type="InterPro" id="IPR012337">
    <property type="entry name" value="RNaseH-like_sf"/>
</dbReference>
<evidence type="ECO:0000313" key="3">
    <source>
        <dbReference type="Proteomes" id="UP001499863"/>
    </source>
</evidence>
<feature type="domain" description="Transposase IS4-like" evidence="1">
    <location>
        <begin position="68"/>
        <end position="113"/>
    </location>
</feature>
<proteinExistence type="predicted"/>
<reference evidence="2 3" key="1">
    <citation type="journal article" date="2019" name="Int. J. Syst. Evol. Microbiol.">
        <title>The Global Catalogue of Microorganisms (GCM) 10K type strain sequencing project: providing services to taxonomists for standard genome sequencing and annotation.</title>
        <authorList>
            <consortium name="The Broad Institute Genomics Platform"/>
            <consortium name="The Broad Institute Genome Sequencing Center for Infectious Disease"/>
            <person name="Wu L."/>
            <person name="Ma J."/>
        </authorList>
    </citation>
    <scope>NUCLEOTIDE SEQUENCE [LARGE SCALE GENOMIC DNA]</scope>
    <source>
        <strain evidence="2 3">JCM 12393</strain>
    </source>
</reference>
<dbReference type="Pfam" id="PF01609">
    <property type="entry name" value="DDE_Tnp_1"/>
    <property type="match status" value="1"/>
</dbReference>
<protein>
    <recommendedName>
        <fullName evidence="1">Transposase IS4-like domain-containing protein</fullName>
    </recommendedName>
</protein>
<name>A0ABN1Y497_9ACTN</name>
<dbReference type="PANTHER" id="PTHR33627:SF1">
    <property type="entry name" value="TRANSPOSASE"/>
    <property type="match status" value="1"/>
</dbReference>
<dbReference type="PANTHER" id="PTHR33627">
    <property type="entry name" value="TRANSPOSASE"/>
    <property type="match status" value="1"/>
</dbReference>
<dbReference type="EMBL" id="BAAAKJ010000189">
    <property type="protein sequence ID" value="GAA1397437.1"/>
    <property type="molecule type" value="Genomic_DNA"/>
</dbReference>
<dbReference type="Proteomes" id="UP001499863">
    <property type="component" value="Unassembled WGS sequence"/>
</dbReference>
<evidence type="ECO:0000313" key="2">
    <source>
        <dbReference type="EMBL" id="GAA1397437.1"/>
    </source>
</evidence>
<gene>
    <name evidence="2" type="ORF">GCM10009639_34820</name>
</gene>
<organism evidence="2 3">
    <name type="scientific">Kitasatospora putterlickiae</name>
    <dbReference type="NCBI Taxonomy" id="221725"/>
    <lineage>
        <taxon>Bacteria</taxon>
        <taxon>Bacillati</taxon>
        <taxon>Actinomycetota</taxon>
        <taxon>Actinomycetes</taxon>
        <taxon>Kitasatosporales</taxon>
        <taxon>Streptomycetaceae</taxon>
        <taxon>Kitasatospora</taxon>
    </lineage>
</organism>
<dbReference type="InterPro" id="IPR039365">
    <property type="entry name" value="IS701-like"/>
</dbReference>
<sequence length="129" mass="14468">MRSRFRVLEVWPAAKIPRTLADADVGGSAARDGVLSAETLLAEWPPGASAPTDYRLASLPPDTAICRLVRLAKIRWRIEHDHREMKHGLGPDHFEGRTWRGRRHHVTLVTAAHAFLTLRRLDPEVEAPA</sequence>